<comment type="caution">
    <text evidence="2">The sequence shown here is derived from an EMBL/GenBank/DDBJ whole genome shotgun (WGS) entry which is preliminary data.</text>
</comment>
<dbReference type="Proteomes" id="UP000050525">
    <property type="component" value="Unassembled WGS sequence"/>
</dbReference>
<evidence type="ECO:0000313" key="2">
    <source>
        <dbReference type="EMBL" id="KYO25929.1"/>
    </source>
</evidence>
<feature type="compositionally biased region" description="Polar residues" evidence="1">
    <location>
        <begin position="26"/>
        <end position="35"/>
    </location>
</feature>
<reference evidence="2 3" key="1">
    <citation type="journal article" date="2012" name="Genome Biol.">
        <title>Sequencing three crocodilian genomes to illuminate the evolution of archosaurs and amniotes.</title>
        <authorList>
            <person name="St John J.A."/>
            <person name="Braun E.L."/>
            <person name="Isberg S.R."/>
            <person name="Miles L.G."/>
            <person name="Chong A.Y."/>
            <person name="Gongora J."/>
            <person name="Dalzell P."/>
            <person name="Moran C."/>
            <person name="Bed'hom B."/>
            <person name="Abzhanov A."/>
            <person name="Burgess S.C."/>
            <person name="Cooksey A.M."/>
            <person name="Castoe T.A."/>
            <person name="Crawford N.G."/>
            <person name="Densmore L.D."/>
            <person name="Drew J.C."/>
            <person name="Edwards S.V."/>
            <person name="Faircloth B.C."/>
            <person name="Fujita M.K."/>
            <person name="Greenwold M.J."/>
            <person name="Hoffmann F.G."/>
            <person name="Howard J.M."/>
            <person name="Iguchi T."/>
            <person name="Janes D.E."/>
            <person name="Khan S.Y."/>
            <person name="Kohno S."/>
            <person name="de Koning A.J."/>
            <person name="Lance S.L."/>
            <person name="McCarthy F.M."/>
            <person name="McCormack J.E."/>
            <person name="Merchant M.E."/>
            <person name="Peterson D.G."/>
            <person name="Pollock D.D."/>
            <person name="Pourmand N."/>
            <person name="Raney B.J."/>
            <person name="Roessler K.A."/>
            <person name="Sanford J.R."/>
            <person name="Sawyer R.H."/>
            <person name="Schmidt C.J."/>
            <person name="Triplett E.W."/>
            <person name="Tuberville T.D."/>
            <person name="Venegas-Anaya M."/>
            <person name="Howard J.T."/>
            <person name="Jarvis E.D."/>
            <person name="Guillette L.J.Jr."/>
            <person name="Glenn T.C."/>
            <person name="Green R.E."/>
            <person name="Ray D.A."/>
        </authorList>
    </citation>
    <scope>NUCLEOTIDE SEQUENCE [LARGE SCALE GENOMIC DNA]</scope>
    <source>
        <strain evidence="2">KSC_2009_1</strain>
    </source>
</reference>
<feature type="region of interest" description="Disordered" evidence="1">
    <location>
        <begin position="1"/>
        <end position="35"/>
    </location>
</feature>
<protein>
    <submittedName>
        <fullName evidence="2">Uncharacterized protein</fullName>
    </submittedName>
</protein>
<proteinExistence type="predicted"/>
<evidence type="ECO:0000256" key="1">
    <source>
        <dbReference type="SAM" id="MobiDB-lite"/>
    </source>
</evidence>
<gene>
    <name evidence="2" type="ORF">Y1Q_0003717</name>
</gene>
<evidence type="ECO:0000313" key="3">
    <source>
        <dbReference type="Proteomes" id="UP000050525"/>
    </source>
</evidence>
<dbReference type="EMBL" id="AKHW03005657">
    <property type="protein sequence ID" value="KYO25929.1"/>
    <property type="molecule type" value="Genomic_DNA"/>
</dbReference>
<keyword evidence="3" id="KW-1185">Reference proteome</keyword>
<dbReference type="AlphaFoldDB" id="A0A151MNB6"/>
<organism evidence="2 3">
    <name type="scientific">Alligator mississippiensis</name>
    <name type="common">American alligator</name>
    <dbReference type="NCBI Taxonomy" id="8496"/>
    <lineage>
        <taxon>Eukaryota</taxon>
        <taxon>Metazoa</taxon>
        <taxon>Chordata</taxon>
        <taxon>Craniata</taxon>
        <taxon>Vertebrata</taxon>
        <taxon>Euteleostomi</taxon>
        <taxon>Archelosauria</taxon>
        <taxon>Archosauria</taxon>
        <taxon>Crocodylia</taxon>
        <taxon>Alligatoridae</taxon>
        <taxon>Alligatorinae</taxon>
        <taxon>Alligator</taxon>
    </lineage>
</organism>
<name>A0A151MNB6_ALLMI</name>
<accession>A0A151MNB6</accession>
<sequence>MLKQLEETTENINLLGDPRMKEEQLPGTTVGSQGPSADSISLYQAHFIYTHWILVLMASWWRTDVHT</sequence>